<evidence type="ECO:0000313" key="12">
    <source>
        <dbReference type="EMBL" id="PPJ62130.1"/>
    </source>
</evidence>
<evidence type="ECO:0000259" key="11">
    <source>
        <dbReference type="Pfam" id="PF01618"/>
    </source>
</evidence>
<evidence type="ECO:0000256" key="2">
    <source>
        <dbReference type="ARBA" id="ARBA00022448"/>
    </source>
</evidence>
<feature type="transmembrane region" description="Helical" evidence="10">
    <location>
        <begin position="14"/>
        <end position="34"/>
    </location>
</feature>
<accession>A0A2S6CR77</accession>
<feature type="transmembrane region" description="Helical" evidence="10">
    <location>
        <begin position="158"/>
        <end position="179"/>
    </location>
</feature>
<keyword evidence="13" id="KW-1185">Reference proteome</keyword>
<evidence type="ECO:0000256" key="6">
    <source>
        <dbReference type="ARBA" id="ARBA00022989"/>
    </source>
</evidence>
<evidence type="ECO:0000256" key="9">
    <source>
        <dbReference type="SAM" id="MobiDB-lite"/>
    </source>
</evidence>
<keyword evidence="7 10" id="KW-0472">Membrane</keyword>
<evidence type="ECO:0000256" key="4">
    <source>
        <dbReference type="ARBA" id="ARBA00022692"/>
    </source>
</evidence>
<evidence type="ECO:0000256" key="5">
    <source>
        <dbReference type="ARBA" id="ARBA00022927"/>
    </source>
</evidence>
<keyword evidence="6 10" id="KW-1133">Transmembrane helix</keyword>
<evidence type="ECO:0000256" key="8">
    <source>
        <dbReference type="RuleBase" id="RU004057"/>
    </source>
</evidence>
<keyword evidence="4 10" id="KW-0812">Transmembrane</keyword>
<dbReference type="GO" id="GO:0005886">
    <property type="term" value="C:plasma membrane"/>
    <property type="evidence" value="ECO:0007669"/>
    <property type="project" value="UniProtKB-SubCell"/>
</dbReference>
<comment type="subcellular location">
    <subcellularLocation>
        <location evidence="1">Cell membrane</location>
        <topology evidence="1">Multi-pass membrane protein</topology>
    </subcellularLocation>
    <subcellularLocation>
        <location evidence="8">Membrane</location>
        <topology evidence="8">Multi-pass membrane protein</topology>
    </subcellularLocation>
</comment>
<feature type="transmembrane region" description="Helical" evidence="10">
    <location>
        <begin position="115"/>
        <end position="138"/>
    </location>
</feature>
<comment type="similarity">
    <text evidence="8">Belongs to the exbB/tolQ family.</text>
</comment>
<dbReference type="OrthoDB" id="9785627at2"/>
<keyword evidence="5 8" id="KW-0653">Protein transport</keyword>
<evidence type="ECO:0000256" key="3">
    <source>
        <dbReference type="ARBA" id="ARBA00022475"/>
    </source>
</evidence>
<dbReference type="PANTHER" id="PTHR30625">
    <property type="entry name" value="PROTEIN TOLQ"/>
    <property type="match status" value="1"/>
</dbReference>
<feature type="domain" description="MotA/TolQ/ExbB proton channel" evidence="11">
    <location>
        <begin position="69"/>
        <end position="190"/>
    </location>
</feature>
<evidence type="ECO:0000256" key="1">
    <source>
        <dbReference type="ARBA" id="ARBA00004651"/>
    </source>
</evidence>
<organism evidence="12 13">
    <name type="scientific">Cuspidothrix issatschenkoi CHARLIE-1</name>
    <dbReference type="NCBI Taxonomy" id="2052836"/>
    <lineage>
        <taxon>Bacteria</taxon>
        <taxon>Bacillati</taxon>
        <taxon>Cyanobacteriota</taxon>
        <taxon>Cyanophyceae</taxon>
        <taxon>Nostocales</taxon>
        <taxon>Aphanizomenonaceae</taxon>
        <taxon>Cuspidothrix</taxon>
    </lineage>
</organism>
<evidence type="ECO:0000256" key="10">
    <source>
        <dbReference type="SAM" id="Phobius"/>
    </source>
</evidence>
<evidence type="ECO:0000313" key="13">
    <source>
        <dbReference type="Proteomes" id="UP000239589"/>
    </source>
</evidence>
<dbReference type="AlphaFoldDB" id="A0A2S6CR77"/>
<protein>
    <submittedName>
        <fullName evidence="12">MotA/TolQ/ExbB proton channel family protein</fullName>
    </submittedName>
</protein>
<comment type="caution">
    <text evidence="12">The sequence shown here is derived from an EMBL/GenBank/DDBJ whole genome shotgun (WGS) entry which is preliminary data.</text>
</comment>
<dbReference type="Pfam" id="PF01618">
    <property type="entry name" value="MotA_ExbB"/>
    <property type="match status" value="1"/>
</dbReference>
<evidence type="ECO:0000256" key="7">
    <source>
        <dbReference type="ARBA" id="ARBA00023136"/>
    </source>
</evidence>
<sequence>MDILDLFKKGGPSMWPLLVLSVLSLSVIFERLWFWLRILTQEKEIVNRILDAAGENWEIAEAIAEQARDQPIGRFLYAPLRLQKYDPETFRLALESTAAEEIAGMRRGEKLLEAVIALSPLLGLLGTVLGLIHSLGSIRIGDLGTESATGVTTGIGESLISTASGLIVAIASLVFYRLFQSFVVNQVKVFNKAGNELELLYRQYPPEPNTINRKIESKSTSESFTKNSAIESNEVIDPIELDEKIDSHKTIELELKSTPENFRSSSHLDETSFTKNSAIESNEVIEPIEPHQIIEPDEKIDNSTLNSLEKQEDES</sequence>
<dbReference type="InterPro" id="IPR002898">
    <property type="entry name" value="MotA_ExbB_proton_chnl"/>
</dbReference>
<feature type="compositionally biased region" description="Basic and acidic residues" evidence="9">
    <location>
        <begin position="288"/>
        <end position="301"/>
    </location>
</feature>
<keyword evidence="2 8" id="KW-0813">Transport</keyword>
<dbReference type="PANTHER" id="PTHR30625:SF15">
    <property type="entry name" value="BIOPOLYMER TRANSPORT PROTEIN EXBB"/>
    <property type="match status" value="1"/>
</dbReference>
<keyword evidence="3" id="KW-1003">Cell membrane</keyword>
<name>A0A2S6CR77_9CYAN</name>
<proteinExistence type="inferred from homology"/>
<feature type="region of interest" description="Disordered" evidence="9">
    <location>
        <begin position="261"/>
        <end position="315"/>
    </location>
</feature>
<dbReference type="Proteomes" id="UP000239589">
    <property type="component" value="Unassembled WGS sequence"/>
</dbReference>
<dbReference type="InterPro" id="IPR050790">
    <property type="entry name" value="ExbB/TolQ_transport"/>
</dbReference>
<gene>
    <name evidence="12" type="ORF">CUN59_17250</name>
</gene>
<reference evidence="12 13" key="1">
    <citation type="submission" date="2018-02" db="EMBL/GenBank/DDBJ databases">
        <title>Discovery of a pederin family compound in a non-symbiotic bloom-forming cyanobacterium.</title>
        <authorList>
            <person name="Kust A."/>
            <person name="Mares J."/>
            <person name="Jokela J."/>
            <person name="Urajova P."/>
            <person name="Hajek J."/>
            <person name="Saurav K."/>
            <person name="Voracova K."/>
            <person name="Fewer D.P."/>
            <person name="Haapaniemi E."/>
            <person name="Permi P."/>
            <person name="Rehakova K."/>
            <person name="Sivonen K."/>
            <person name="Hrouzek P."/>
        </authorList>
    </citation>
    <scope>NUCLEOTIDE SEQUENCE [LARGE SCALE GENOMIC DNA]</scope>
    <source>
        <strain evidence="12 13">CHARLIE-1</strain>
    </source>
</reference>
<dbReference type="EMBL" id="PGEM01000141">
    <property type="protein sequence ID" value="PPJ62130.1"/>
    <property type="molecule type" value="Genomic_DNA"/>
</dbReference>
<dbReference type="GO" id="GO:0017038">
    <property type="term" value="P:protein import"/>
    <property type="evidence" value="ECO:0007669"/>
    <property type="project" value="TreeGrafter"/>
</dbReference>